<dbReference type="GO" id="GO:0046820">
    <property type="term" value="F:4-amino-4-deoxychorismate synthase activity"/>
    <property type="evidence" value="ECO:0007669"/>
    <property type="project" value="TreeGrafter"/>
</dbReference>
<keyword evidence="3" id="KW-1185">Reference proteome</keyword>
<organism evidence="2 3">
    <name type="scientific">Flexistipes sinusarabici (strain ATCC 49648 / DSM 4947 / MAS 10)</name>
    <dbReference type="NCBI Taxonomy" id="717231"/>
    <lineage>
        <taxon>Bacteria</taxon>
        <taxon>Pseudomonadati</taxon>
        <taxon>Deferribacterota</taxon>
        <taxon>Deferribacteres</taxon>
        <taxon>Deferribacterales</taxon>
        <taxon>Flexistipitaceae</taxon>
        <taxon>Flexistipes</taxon>
    </lineage>
</organism>
<dbReference type="SUPFAM" id="SSF56322">
    <property type="entry name" value="ADC synthase"/>
    <property type="match status" value="1"/>
</dbReference>
<dbReference type="GO" id="GO:0004049">
    <property type="term" value="F:anthranilate synthase activity"/>
    <property type="evidence" value="ECO:0007669"/>
    <property type="project" value="UniProtKB-EC"/>
</dbReference>
<dbReference type="PANTHER" id="PTHR11236">
    <property type="entry name" value="AMINOBENZOATE/ANTHRANILATE SYNTHASE"/>
    <property type="match status" value="1"/>
</dbReference>
<dbReference type="PANTHER" id="PTHR11236:SF50">
    <property type="entry name" value="AMINODEOXYCHORISMATE SYNTHASE COMPONENT 1"/>
    <property type="match status" value="1"/>
</dbReference>
<dbReference type="AlphaFoldDB" id="F8E5A7"/>
<protein>
    <submittedName>
        <fullName evidence="2">Anthranilate synthase</fullName>
        <ecNumber evidence="2">4.1.3.27</ecNumber>
    </submittedName>
</protein>
<name>F8E5A7_FLESM</name>
<dbReference type="InterPro" id="IPR015890">
    <property type="entry name" value="Chorismate_C"/>
</dbReference>
<dbReference type="Gene3D" id="3.60.120.10">
    <property type="entry name" value="Anthranilate synthase"/>
    <property type="match status" value="1"/>
</dbReference>
<dbReference type="InterPro" id="IPR005801">
    <property type="entry name" value="ADC_synthase"/>
</dbReference>
<keyword evidence="2" id="KW-0456">Lyase</keyword>
<dbReference type="STRING" id="717231.Flexsi_0944"/>
<dbReference type="HOGENOM" id="CLU_006493_1_0_0"/>
<dbReference type="PRINTS" id="PR00095">
    <property type="entry name" value="ANTSNTHASEI"/>
</dbReference>
<feature type="domain" description="Chorismate-utilising enzyme C-terminal" evidence="1">
    <location>
        <begin position="87"/>
        <end position="330"/>
    </location>
</feature>
<proteinExistence type="predicted"/>
<dbReference type="Pfam" id="PF00425">
    <property type="entry name" value="Chorismate_bind"/>
    <property type="match status" value="1"/>
</dbReference>
<evidence type="ECO:0000313" key="2">
    <source>
        <dbReference type="EMBL" id="AEI14603.1"/>
    </source>
</evidence>
<dbReference type="EC" id="4.1.3.27" evidence="2"/>
<evidence type="ECO:0000313" key="3">
    <source>
        <dbReference type="Proteomes" id="UP000006621"/>
    </source>
</evidence>
<accession>F8E5A7</accession>
<dbReference type="eggNOG" id="COG0147">
    <property type="taxonomic scope" value="Bacteria"/>
</dbReference>
<gene>
    <name evidence="2" type="ordered locus">Flexsi_0944</name>
</gene>
<dbReference type="GO" id="GO:0000162">
    <property type="term" value="P:L-tryptophan biosynthetic process"/>
    <property type="evidence" value="ECO:0007669"/>
    <property type="project" value="TreeGrafter"/>
</dbReference>
<dbReference type="InterPro" id="IPR019999">
    <property type="entry name" value="Anth_synth_I-like"/>
</dbReference>
<reference evidence="3" key="2">
    <citation type="submission" date="2011-06" db="EMBL/GenBank/DDBJ databases">
        <title>The complete genome of Flexistipes sinusarabici DSM 4947.</title>
        <authorList>
            <person name="Lucas S."/>
            <person name="Han J."/>
            <person name="Lapidus A."/>
            <person name="Bruce D."/>
            <person name="Goodwin L."/>
            <person name="Pitluck S."/>
            <person name="Peters L."/>
            <person name="Kyrpides N."/>
            <person name="Mavromatis K."/>
            <person name="Ivanova N."/>
            <person name="Mikhailova N."/>
            <person name="Chertkov O."/>
            <person name="Detter J.C."/>
            <person name="Tapia R."/>
            <person name="Han C."/>
            <person name="Land M."/>
            <person name="Hauser L."/>
            <person name="Markowitz V."/>
            <person name="Cheng J.-F."/>
            <person name="Hugenholtz P."/>
            <person name="Woyke T."/>
            <person name="Wu D."/>
            <person name="Spring S."/>
            <person name="Schroeder M."/>
            <person name="Brambilla E."/>
            <person name="Klenk H.-P."/>
            <person name="Eisen J.A."/>
        </authorList>
    </citation>
    <scope>NUCLEOTIDE SEQUENCE [LARGE SCALE GENOMIC DNA]</scope>
    <source>
        <strain evidence="3">DSM 4947 / MAS 10</strain>
    </source>
</reference>
<dbReference type="Proteomes" id="UP000006621">
    <property type="component" value="Chromosome"/>
</dbReference>
<reference evidence="2 3" key="1">
    <citation type="journal article" date="2011" name="Stand. Genomic Sci.">
        <title>Genome sequence of the moderately thermophilic halophile Flexistipes sinusarabici strain (MAS10).</title>
        <authorList>
            <person name="Lapidus A."/>
            <person name="Chertkov O."/>
            <person name="Nolan M."/>
            <person name="Lucas S."/>
            <person name="Hammon N."/>
            <person name="Deshpande S."/>
            <person name="Cheng J.F."/>
            <person name="Tapia R."/>
            <person name="Han C."/>
            <person name="Goodwin L."/>
            <person name="Pitluck S."/>
            <person name="Liolios K."/>
            <person name="Pagani I."/>
            <person name="Ivanova N."/>
            <person name="Huntemann M."/>
            <person name="Mavromatis K."/>
            <person name="Mikhailova N."/>
            <person name="Pati A."/>
            <person name="Chen A."/>
            <person name="Palaniappan K."/>
            <person name="Land M."/>
            <person name="Hauser L."/>
            <person name="Brambilla E.M."/>
            <person name="Rohde M."/>
            <person name="Abt B."/>
            <person name="Spring S."/>
            <person name="Goker M."/>
            <person name="Bristow J."/>
            <person name="Eisen J.A."/>
            <person name="Markowitz V."/>
            <person name="Hugenholtz P."/>
            <person name="Kyrpides N.C."/>
            <person name="Klenk H.P."/>
            <person name="Woyke T."/>
        </authorList>
    </citation>
    <scope>NUCLEOTIDE SEQUENCE [LARGE SCALE GENOMIC DNA]</scope>
    <source>
        <strain evidence="3">DSM 4947 / MAS 10</strain>
    </source>
</reference>
<evidence type="ECO:0000259" key="1">
    <source>
        <dbReference type="Pfam" id="PF00425"/>
    </source>
</evidence>
<dbReference type="EMBL" id="CP002858">
    <property type="protein sequence ID" value="AEI14603.1"/>
    <property type="molecule type" value="Genomic_DNA"/>
</dbReference>
<dbReference type="RefSeq" id="WP_013886093.1">
    <property type="nucleotide sequence ID" value="NC_015672.1"/>
</dbReference>
<dbReference type="KEGG" id="fsi:Flexsi_0944"/>
<dbReference type="NCBIfam" id="NF005486">
    <property type="entry name" value="PRK07093.1"/>
    <property type="match status" value="1"/>
</dbReference>
<sequence>MSIKTSKFTKEHFTTDKAKFTEKFNNLFAKRIPFVFIIDYNVNNLLIEKITDADDKGISFIFPGLKNISDIDVSKNVNLSICPPSYDKYLRGFEIVRKNLLEGNTYLANLTFKSEIYSSLSLKKIFHKSKAKYKIKYNDDFVLFSPETFVKISDGYIYTYPMKGTVVAGDKNAAANLMEDEKEIAEHLTIVDLMRNDLNMVSSEIEVTKFRFLSEINTGNRQLLHTSSEINGKLTKYYMENPGEAILKLLPAGSICGAPKKRTLEIIKTAENYNRGFYSGIAGVYDGKDIDSCVMIRFIEKNSGKMFYKSGGGLTVYSDPKKEYEELVNKIYVPVN</sequence>